<dbReference type="RefSeq" id="WP_316433968.1">
    <property type="nucleotide sequence ID" value="NZ_CP053586.1"/>
</dbReference>
<sequence length="63" mass="7361">MASAYVLAGLRFEEAVIRQIIRRDVMRQFVTYQAILQEDLSEALLDFSSLDDLQAWLAEQEQR</sequence>
<evidence type="ECO:0000259" key="1">
    <source>
        <dbReference type="Pfam" id="PF14261"/>
    </source>
</evidence>
<dbReference type="Pfam" id="PF14261">
    <property type="entry name" value="DUF4351"/>
    <property type="match status" value="1"/>
</dbReference>
<name>A0AA96WC56_9CYAN</name>
<reference evidence="2" key="1">
    <citation type="submission" date="2020-05" db="EMBL/GenBank/DDBJ databases">
        <authorList>
            <person name="Zhu T."/>
            <person name="Keshari N."/>
            <person name="Lu X."/>
        </authorList>
    </citation>
    <scope>NUCLEOTIDE SEQUENCE</scope>
    <source>
        <strain evidence="2">NK1-12</strain>
    </source>
</reference>
<organism evidence="2">
    <name type="scientific">Leptolyngbya sp. NK1-12</name>
    <dbReference type="NCBI Taxonomy" id="2547451"/>
    <lineage>
        <taxon>Bacteria</taxon>
        <taxon>Bacillati</taxon>
        <taxon>Cyanobacteriota</taxon>
        <taxon>Cyanophyceae</taxon>
        <taxon>Leptolyngbyales</taxon>
        <taxon>Leptolyngbyaceae</taxon>
        <taxon>Leptolyngbya group</taxon>
        <taxon>Leptolyngbya</taxon>
    </lineage>
</organism>
<dbReference type="AlphaFoldDB" id="A0AA96WC56"/>
<dbReference type="EMBL" id="CP053586">
    <property type="protein sequence ID" value="WNZ22508.1"/>
    <property type="molecule type" value="Genomic_DNA"/>
</dbReference>
<evidence type="ECO:0000313" key="2">
    <source>
        <dbReference type="EMBL" id="WNZ22508.1"/>
    </source>
</evidence>
<feature type="domain" description="DUF4351" evidence="1">
    <location>
        <begin position="38"/>
        <end position="57"/>
    </location>
</feature>
<gene>
    <name evidence="2" type="ORF">HJG54_06300</name>
</gene>
<protein>
    <submittedName>
        <fullName evidence="2">DUF4351 domain-containing protein</fullName>
    </submittedName>
</protein>
<accession>A0AA96WC56</accession>
<dbReference type="InterPro" id="IPR025587">
    <property type="entry name" value="DUF4351"/>
</dbReference>
<proteinExistence type="predicted"/>